<keyword evidence="2" id="KW-1185">Reference proteome</keyword>
<dbReference type="OrthoDB" id="3615020at2"/>
<protein>
    <submittedName>
        <fullName evidence="1">Uncharacterized protein</fullName>
    </submittedName>
</protein>
<dbReference type="Proteomes" id="UP000199515">
    <property type="component" value="Unassembled WGS sequence"/>
</dbReference>
<sequence length="171" mass="19286">MGDPFQGAVSWDKRGDDWIGVFHPGYVDLLRTHVDGLRKLALRRLAEHSDGKELGPLDKRLDAVLWGRRMGENVLAASELEMLIPAANRFATLLAKLPENGGVVELDGWHDRFLWGTVALDLCVAIQAWLFSWSLGELVDGMPCPDEPTRDMWQAQYDWLRQEIVVPLQPA</sequence>
<dbReference type="EMBL" id="FNON01000006">
    <property type="protein sequence ID" value="SDY63001.1"/>
    <property type="molecule type" value="Genomic_DNA"/>
</dbReference>
<accession>A0A1H3LF40</accession>
<dbReference type="AlphaFoldDB" id="A0A1H3LF40"/>
<evidence type="ECO:0000313" key="1">
    <source>
        <dbReference type="EMBL" id="SDY63001.1"/>
    </source>
</evidence>
<name>A0A1H3LF40_9PSEU</name>
<organism evidence="1 2">
    <name type="scientific">Amycolatopsis xylanica</name>
    <dbReference type="NCBI Taxonomy" id="589385"/>
    <lineage>
        <taxon>Bacteria</taxon>
        <taxon>Bacillati</taxon>
        <taxon>Actinomycetota</taxon>
        <taxon>Actinomycetes</taxon>
        <taxon>Pseudonocardiales</taxon>
        <taxon>Pseudonocardiaceae</taxon>
        <taxon>Amycolatopsis</taxon>
    </lineage>
</organism>
<proteinExistence type="predicted"/>
<dbReference type="RefSeq" id="WP_091293576.1">
    <property type="nucleotide sequence ID" value="NZ_FNON01000006.1"/>
</dbReference>
<gene>
    <name evidence="1" type="ORF">SAMN05421504_106185</name>
</gene>
<reference evidence="1 2" key="1">
    <citation type="submission" date="2016-10" db="EMBL/GenBank/DDBJ databases">
        <authorList>
            <person name="de Groot N.N."/>
        </authorList>
    </citation>
    <scope>NUCLEOTIDE SEQUENCE [LARGE SCALE GENOMIC DNA]</scope>
    <source>
        <strain evidence="1 2">CPCC 202699</strain>
    </source>
</reference>
<evidence type="ECO:0000313" key="2">
    <source>
        <dbReference type="Proteomes" id="UP000199515"/>
    </source>
</evidence>